<accession>A0ABQ5J7K6</accession>
<sequence>MKQCLSNKRKKPVGRKKELEYGCYSSSRGRGRGRGFKGNRPGRRGSGRRSILSEDESRQDMKHEYMEQMMVEEELKRKLEEQEWERSMDYFILKNFTQDDEYFVVEPMNRTKGSINLIINTKESIIREPLTTHDKEKPINQPYPKADIGKI</sequence>
<evidence type="ECO:0000313" key="3">
    <source>
        <dbReference type="Proteomes" id="UP001151760"/>
    </source>
</evidence>
<evidence type="ECO:0000256" key="1">
    <source>
        <dbReference type="SAM" id="MobiDB-lite"/>
    </source>
</evidence>
<feature type="region of interest" description="Disordered" evidence="1">
    <location>
        <begin position="1"/>
        <end position="62"/>
    </location>
</feature>
<proteinExistence type="predicted"/>
<name>A0ABQ5J7K6_9ASTR</name>
<dbReference type="EMBL" id="BQNB010021639">
    <property type="protein sequence ID" value="GJU08517.1"/>
    <property type="molecule type" value="Genomic_DNA"/>
</dbReference>
<organism evidence="2 3">
    <name type="scientific">Tanacetum coccineum</name>
    <dbReference type="NCBI Taxonomy" id="301880"/>
    <lineage>
        <taxon>Eukaryota</taxon>
        <taxon>Viridiplantae</taxon>
        <taxon>Streptophyta</taxon>
        <taxon>Embryophyta</taxon>
        <taxon>Tracheophyta</taxon>
        <taxon>Spermatophyta</taxon>
        <taxon>Magnoliopsida</taxon>
        <taxon>eudicotyledons</taxon>
        <taxon>Gunneridae</taxon>
        <taxon>Pentapetalae</taxon>
        <taxon>asterids</taxon>
        <taxon>campanulids</taxon>
        <taxon>Asterales</taxon>
        <taxon>Asteraceae</taxon>
        <taxon>Asteroideae</taxon>
        <taxon>Anthemideae</taxon>
        <taxon>Anthemidinae</taxon>
        <taxon>Tanacetum</taxon>
    </lineage>
</organism>
<feature type="compositionally biased region" description="Basic residues" evidence="1">
    <location>
        <begin position="29"/>
        <end position="47"/>
    </location>
</feature>
<feature type="region of interest" description="Disordered" evidence="1">
    <location>
        <begin position="131"/>
        <end position="151"/>
    </location>
</feature>
<keyword evidence="3" id="KW-1185">Reference proteome</keyword>
<evidence type="ECO:0000313" key="2">
    <source>
        <dbReference type="EMBL" id="GJU08517.1"/>
    </source>
</evidence>
<reference evidence="2" key="2">
    <citation type="submission" date="2022-01" db="EMBL/GenBank/DDBJ databases">
        <authorList>
            <person name="Yamashiro T."/>
            <person name="Shiraishi A."/>
            <person name="Satake H."/>
            <person name="Nakayama K."/>
        </authorList>
    </citation>
    <scope>NUCLEOTIDE SEQUENCE</scope>
</reference>
<comment type="caution">
    <text evidence="2">The sequence shown here is derived from an EMBL/GenBank/DDBJ whole genome shotgun (WGS) entry which is preliminary data.</text>
</comment>
<protein>
    <submittedName>
        <fullName evidence="2">Uncharacterized protein</fullName>
    </submittedName>
</protein>
<dbReference type="Proteomes" id="UP001151760">
    <property type="component" value="Unassembled WGS sequence"/>
</dbReference>
<feature type="compositionally biased region" description="Basic and acidic residues" evidence="1">
    <location>
        <begin position="51"/>
        <end position="62"/>
    </location>
</feature>
<gene>
    <name evidence="2" type="ORF">Tco_1124947</name>
</gene>
<reference evidence="2" key="1">
    <citation type="journal article" date="2022" name="Int. J. Mol. Sci.">
        <title>Draft Genome of Tanacetum Coccineum: Genomic Comparison of Closely Related Tanacetum-Family Plants.</title>
        <authorList>
            <person name="Yamashiro T."/>
            <person name="Shiraishi A."/>
            <person name="Nakayama K."/>
            <person name="Satake H."/>
        </authorList>
    </citation>
    <scope>NUCLEOTIDE SEQUENCE</scope>
</reference>